<keyword evidence="2" id="KW-1003">Cell membrane</keyword>
<evidence type="ECO:0000256" key="1">
    <source>
        <dbReference type="ARBA" id="ARBA00004651"/>
    </source>
</evidence>
<accession>A0ABW1XIW9</accession>
<dbReference type="InterPro" id="IPR001123">
    <property type="entry name" value="LeuE-type"/>
</dbReference>
<evidence type="ECO:0000256" key="6">
    <source>
        <dbReference type="SAM" id="Phobius"/>
    </source>
</evidence>
<feature type="transmembrane region" description="Helical" evidence="6">
    <location>
        <begin position="6"/>
        <end position="28"/>
    </location>
</feature>
<keyword evidence="3 6" id="KW-0812">Transmembrane</keyword>
<keyword evidence="4 6" id="KW-1133">Transmembrane helix</keyword>
<sequence length="212" mass="22899">MPSTESLLAFIVTAILLSLSPGPSNMYIMARSMSQGARGGITAAAGLAVGSFIYVLASAFGLAAVFIYSPLAFTTLKVLGGLYLLYLAWQYFHASGQTQINTHLRKRPGWRIFRQSIVVELSNPKTALFFIAFLPQFADGPTESFTQQLLLLGSLYAMIAFCCDLLVASIAGVLAKWLSGHPGAVRWQDRISGGLLGLLAGIILYEEWQSAE</sequence>
<evidence type="ECO:0000256" key="4">
    <source>
        <dbReference type="ARBA" id="ARBA00022989"/>
    </source>
</evidence>
<dbReference type="Proteomes" id="UP001596364">
    <property type="component" value="Unassembled WGS sequence"/>
</dbReference>
<evidence type="ECO:0000256" key="2">
    <source>
        <dbReference type="ARBA" id="ARBA00022475"/>
    </source>
</evidence>
<dbReference type="PANTHER" id="PTHR30086">
    <property type="entry name" value="ARGININE EXPORTER PROTEIN ARGO"/>
    <property type="match status" value="1"/>
</dbReference>
<organism evidence="7 8">
    <name type="scientific">Pseudobowmanella zhangzhouensis</name>
    <dbReference type="NCBI Taxonomy" id="1537679"/>
    <lineage>
        <taxon>Bacteria</taxon>
        <taxon>Pseudomonadati</taxon>
        <taxon>Pseudomonadota</taxon>
        <taxon>Gammaproteobacteria</taxon>
        <taxon>Alteromonadales</taxon>
        <taxon>Alteromonadaceae</taxon>
    </lineage>
</organism>
<dbReference type="EMBL" id="JBHSUS010000001">
    <property type="protein sequence ID" value="MFC6439248.1"/>
    <property type="molecule type" value="Genomic_DNA"/>
</dbReference>
<dbReference type="PANTHER" id="PTHR30086:SF20">
    <property type="entry name" value="ARGININE EXPORTER PROTEIN ARGO-RELATED"/>
    <property type="match status" value="1"/>
</dbReference>
<evidence type="ECO:0000313" key="8">
    <source>
        <dbReference type="Proteomes" id="UP001596364"/>
    </source>
</evidence>
<gene>
    <name evidence="7" type="ORF">ACFP85_03685</name>
</gene>
<feature type="transmembrane region" description="Helical" evidence="6">
    <location>
        <begin position="154"/>
        <end position="175"/>
    </location>
</feature>
<dbReference type="PIRSF" id="PIRSF006324">
    <property type="entry name" value="LeuE"/>
    <property type="match status" value="1"/>
</dbReference>
<evidence type="ECO:0000256" key="5">
    <source>
        <dbReference type="ARBA" id="ARBA00023136"/>
    </source>
</evidence>
<keyword evidence="8" id="KW-1185">Reference proteome</keyword>
<feature type="transmembrane region" description="Helical" evidence="6">
    <location>
        <begin position="74"/>
        <end position="92"/>
    </location>
</feature>
<name>A0ABW1XIW9_9ALTE</name>
<comment type="caution">
    <text evidence="7">The sequence shown here is derived from an EMBL/GenBank/DDBJ whole genome shotgun (WGS) entry which is preliminary data.</text>
</comment>
<comment type="subcellular location">
    <subcellularLocation>
        <location evidence="1">Cell membrane</location>
        <topology evidence="1">Multi-pass membrane protein</topology>
    </subcellularLocation>
</comment>
<keyword evidence="5 6" id="KW-0472">Membrane</keyword>
<dbReference type="Pfam" id="PF01810">
    <property type="entry name" value="LysE"/>
    <property type="match status" value="1"/>
</dbReference>
<proteinExistence type="predicted"/>
<feature type="transmembrane region" description="Helical" evidence="6">
    <location>
        <begin position="40"/>
        <end position="68"/>
    </location>
</feature>
<reference evidence="8" key="1">
    <citation type="journal article" date="2019" name="Int. J. Syst. Evol. Microbiol.">
        <title>The Global Catalogue of Microorganisms (GCM) 10K type strain sequencing project: providing services to taxonomists for standard genome sequencing and annotation.</title>
        <authorList>
            <consortium name="The Broad Institute Genomics Platform"/>
            <consortium name="The Broad Institute Genome Sequencing Center for Infectious Disease"/>
            <person name="Wu L."/>
            <person name="Ma J."/>
        </authorList>
    </citation>
    <scope>NUCLEOTIDE SEQUENCE [LARGE SCALE GENOMIC DNA]</scope>
    <source>
        <strain evidence="8">CGMCC 1.16031</strain>
    </source>
</reference>
<evidence type="ECO:0000256" key="3">
    <source>
        <dbReference type="ARBA" id="ARBA00022692"/>
    </source>
</evidence>
<feature type="transmembrane region" description="Helical" evidence="6">
    <location>
        <begin position="112"/>
        <end position="134"/>
    </location>
</feature>
<dbReference type="RefSeq" id="WP_131257474.1">
    <property type="nucleotide sequence ID" value="NZ_JBHSUS010000001.1"/>
</dbReference>
<protein>
    <submittedName>
        <fullName evidence="7">LysE family translocator</fullName>
    </submittedName>
</protein>
<evidence type="ECO:0000313" key="7">
    <source>
        <dbReference type="EMBL" id="MFC6439248.1"/>
    </source>
</evidence>